<name>A0A934VCV3_9BACT</name>
<keyword evidence="2" id="KW-0472">Membrane</keyword>
<organism evidence="3 4">
    <name type="scientific">Haloferula rosea</name>
    <dbReference type="NCBI Taxonomy" id="490093"/>
    <lineage>
        <taxon>Bacteria</taxon>
        <taxon>Pseudomonadati</taxon>
        <taxon>Verrucomicrobiota</taxon>
        <taxon>Verrucomicrobiia</taxon>
        <taxon>Verrucomicrobiales</taxon>
        <taxon>Verrucomicrobiaceae</taxon>
        <taxon>Haloferula</taxon>
    </lineage>
</organism>
<dbReference type="EMBL" id="JAENII010000018">
    <property type="protein sequence ID" value="MBK1828843.1"/>
    <property type="molecule type" value="Genomic_DNA"/>
</dbReference>
<keyword evidence="2" id="KW-0812">Transmembrane</keyword>
<keyword evidence="2" id="KW-1133">Transmembrane helix</keyword>
<feature type="compositionally biased region" description="Basic and acidic residues" evidence="1">
    <location>
        <begin position="1"/>
        <end position="12"/>
    </location>
</feature>
<feature type="compositionally biased region" description="Low complexity" evidence="1">
    <location>
        <begin position="73"/>
        <end position="83"/>
    </location>
</feature>
<comment type="caution">
    <text evidence="3">The sequence shown here is derived from an EMBL/GenBank/DDBJ whole genome shotgun (WGS) entry which is preliminary data.</text>
</comment>
<protein>
    <submittedName>
        <fullName evidence="3">Uncharacterized protein</fullName>
    </submittedName>
</protein>
<feature type="transmembrane region" description="Helical" evidence="2">
    <location>
        <begin position="209"/>
        <end position="230"/>
    </location>
</feature>
<feature type="transmembrane region" description="Helical" evidence="2">
    <location>
        <begin position="239"/>
        <end position="258"/>
    </location>
</feature>
<proteinExistence type="predicted"/>
<keyword evidence="4" id="KW-1185">Reference proteome</keyword>
<reference evidence="3" key="1">
    <citation type="submission" date="2021-01" db="EMBL/GenBank/DDBJ databases">
        <title>Modified the classification status of verrucomicrobia.</title>
        <authorList>
            <person name="Feng X."/>
        </authorList>
    </citation>
    <scope>NUCLEOTIDE SEQUENCE</scope>
    <source>
        <strain evidence="3">KCTC 22201</strain>
    </source>
</reference>
<sequence length="264" mass="27991">MSPLPERRKTPEELAALRQSLGIPVDGADSQPPEDRPAETPVEPVADLPEPSRTDEADTVPEPTATGKEEVSGEASSEAEAVETLVDDSGEEVVRVGAARPVRSLRKSAGLTVDQPKAQIARNDSAVIPVKRHSDEELNRIRKAAQITPAAADLLPKAAHPMTLVALYGVGSLILLAGLLGAVAGNMPVTDVPFEWLMVAVQRESFGMSLYGVLCGAAAAFLLSAGWLAWKRPLSRHHAGFMTIIAVLVLVFGTLYSFPQLHGA</sequence>
<dbReference type="RefSeq" id="WP_200283036.1">
    <property type="nucleotide sequence ID" value="NZ_JAENII010000018.1"/>
</dbReference>
<evidence type="ECO:0000313" key="4">
    <source>
        <dbReference type="Proteomes" id="UP000658278"/>
    </source>
</evidence>
<feature type="transmembrane region" description="Helical" evidence="2">
    <location>
        <begin position="165"/>
        <end position="189"/>
    </location>
</feature>
<evidence type="ECO:0000256" key="2">
    <source>
        <dbReference type="SAM" id="Phobius"/>
    </source>
</evidence>
<accession>A0A934VCV3</accession>
<dbReference type="AlphaFoldDB" id="A0A934VCV3"/>
<gene>
    <name evidence="3" type="ORF">JIN81_17545</name>
</gene>
<evidence type="ECO:0000256" key="1">
    <source>
        <dbReference type="SAM" id="MobiDB-lite"/>
    </source>
</evidence>
<feature type="region of interest" description="Disordered" evidence="1">
    <location>
        <begin position="1"/>
        <end position="87"/>
    </location>
</feature>
<dbReference type="Proteomes" id="UP000658278">
    <property type="component" value="Unassembled WGS sequence"/>
</dbReference>
<evidence type="ECO:0000313" key="3">
    <source>
        <dbReference type="EMBL" id="MBK1828843.1"/>
    </source>
</evidence>